<protein>
    <submittedName>
        <fullName evidence="1">Uncharacterized protein</fullName>
    </submittedName>
</protein>
<organism evidence="1 2">
    <name type="scientific">Parabacteroides johnsonii DSM 18315</name>
    <dbReference type="NCBI Taxonomy" id="537006"/>
    <lineage>
        <taxon>Bacteria</taxon>
        <taxon>Pseudomonadati</taxon>
        <taxon>Bacteroidota</taxon>
        <taxon>Bacteroidia</taxon>
        <taxon>Bacteroidales</taxon>
        <taxon>Tannerellaceae</taxon>
        <taxon>Parabacteroides</taxon>
    </lineage>
</organism>
<dbReference type="HOGENOM" id="CLU_3155884_0_0_10"/>
<reference evidence="1 2" key="2">
    <citation type="submission" date="2008-10" db="EMBL/GenBank/DDBJ databases">
        <authorList>
            <person name="Fulton L."/>
            <person name="Clifton S."/>
            <person name="Fulton B."/>
            <person name="Xu J."/>
            <person name="Minx P."/>
            <person name="Pepin K.H."/>
            <person name="Johnson M."/>
            <person name="Bhonagiri V."/>
            <person name="Nash W.E."/>
            <person name="Mardis E.R."/>
            <person name="Wilson R.K."/>
        </authorList>
    </citation>
    <scope>NUCLEOTIDE SEQUENCE [LARGE SCALE GENOMIC DNA]</scope>
    <source>
        <strain evidence="1 2">DSM 18315</strain>
    </source>
</reference>
<reference evidence="1 2" key="1">
    <citation type="submission" date="2008-10" db="EMBL/GenBank/DDBJ databases">
        <title>Draft genome sequence of Parabacteroides johnsonii (DSM 18315).</title>
        <authorList>
            <person name="Sudarsanam P."/>
            <person name="Ley R."/>
            <person name="Guruge J."/>
            <person name="Turnbaugh P.J."/>
            <person name="Mahowald M."/>
            <person name="Liep D."/>
            <person name="Gordon J."/>
        </authorList>
    </citation>
    <scope>NUCLEOTIDE SEQUENCE [LARGE SCALE GENOMIC DNA]</scope>
    <source>
        <strain evidence="1 2">DSM 18315</strain>
    </source>
</reference>
<dbReference type="STRING" id="537006.PRABACTJOHN_00527"/>
<dbReference type="AlphaFoldDB" id="B7B683"/>
<comment type="caution">
    <text evidence="1">The sequence shown here is derived from an EMBL/GenBank/DDBJ whole genome shotgun (WGS) entry which is preliminary data.</text>
</comment>
<dbReference type="Proteomes" id="UP000005510">
    <property type="component" value="Unassembled WGS sequence"/>
</dbReference>
<sequence length="48" mass="5615">MRANMFHVLVLVEKMMGQAWQVRILPEQGGTLCLVIPRRRQSCFRNLS</sequence>
<accession>B7B683</accession>
<evidence type="ECO:0000313" key="2">
    <source>
        <dbReference type="Proteomes" id="UP000005510"/>
    </source>
</evidence>
<evidence type="ECO:0000313" key="1">
    <source>
        <dbReference type="EMBL" id="EEC98042.1"/>
    </source>
</evidence>
<gene>
    <name evidence="1" type="ORF">PRABACTJOHN_00527</name>
</gene>
<name>B7B683_9BACT</name>
<dbReference type="EMBL" id="ABYH01000040">
    <property type="protein sequence ID" value="EEC98042.1"/>
    <property type="molecule type" value="Genomic_DNA"/>
</dbReference>
<proteinExistence type="predicted"/>